<name>A0A4C1URH6_EUMVA</name>
<dbReference type="EMBL" id="BGZK01000215">
    <property type="protein sequence ID" value="GBP29055.1"/>
    <property type="molecule type" value="Genomic_DNA"/>
</dbReference>
<dbReference type="Proteomes" id="UP000299102">
    <property type="component" value="Unassembled WGS sequence"/>
</dbReference>
<gene>
    <name evidence="1" type="ORF">EVAR_10871_1</name>
</gene>
<dbReference type="AlphaFoldDB" id="A0A4C1URH6"/>
<evidence type="ECO:0000313" key="1">
    <source>
        <dbReference type="EMBL" id="GBP29055.1"/>
    </source>
</evidence>
<keyword evidence="2" id="KW-1185">Reference proteome</keyword>
<comment type="caution">
    <text evidence="1">The sequence shown here is derived from an EMBL/GenBank/DDBJ whole genome shotgun (WGS) entry which is preliminary data.</text>
</comment>
<evidence type="ECO:0000313" key="2">
    <source>
        <dbReference type="Proteomes" id="UP000299102"/>
    </source>
</evidence>
<sequence>MTFVMKLNTRKPLPTRDFRGTARRFDKKNRCVRRDRFYQKPAKSDTGVRTLERDERVDAVLMPTDSLQYDTSYEVGMTICKVPECVK</sequence>
<protein>
    <submittedName>
        <fullName evidence="1">Uncharacterized protein</fullName>
    </submittedName>
</protein>
<proteinExistence type="predicted"/>
<reference evidence="1 2" key="1">
    <citation type="journal article" date="2019" name="Commun. Biol.">
        <title>The bagworm genome reveals a unique fibroin gene that provides high tensile strength.</title>
        <authorList>
            <person name="Kono N."/>
            <person name="Nakamura H."/>
            <person name="Ohtoshi R."/>
            <person name="Tomita M."/>
            <person name="Numata K."/>
            <person name="Arakawa K."/>
        </authorList>
    </citation>
    <scope>NUCLEOTIDE SEQUENCE [LARGE SCALE GENOMIC DNA]</scope>
</reference>
<organism evidence="1 2">
    <name type="scientific">Eumeta variegata</name>
    <name type="common">Bagworm moth</name>
    <name type="synonym">Eumeta japonica</name>
    <dbReference type="NCBI Taxonomy" id="151549"/>
    <lineage>
        <taxon>Eukaryota</taxon>
        <taxon>Metazoa</taxon>
        <taxon>Ecdysozoa</taxon>
        <taxon>Arthropoda</taxon>
        <taxon>Hexapoda</taxon>
        <taxon>Insecta</taxon>
        <taxon>Pterygota</taxon>
        <taxon>Neoptera</taxon>
        <taxon>Endopterygota</taxon>
        <taxon>Lepidoptera</taxon>
        <taxon>Glossata</taxon>
        <taxon>Ditrysia</taxon>
        <taxon>Tineoidea</taxon>
        <taxon>Psychidae</taxon>
        <taxon>Oiketicinae</taxon>
        <taxon>Eumeta</taxon>
    </lineage>
</organism>
<accession>A0A4C1URH6</accession>